<accession>A0A1T3P3M0</accession>
<dbReference type="InterPro" id="IPR029058">
    <property type="entry name" value="AB_hydrolase_fold"/>
</dbReference>
<feature type="domain" description="Alpha/beta hydrolase fold-3" evidence="1">
    <location>
        <begin position="93"/>
        <end position="298"/>
    </location>
</feature>
<name>A0A1T3P3M0_9ACTN</name>
<dbReference type="PANTHER" id="PTHR23025:SF4">
    <property type="entry name" value="ALPHA_BETA HYDROLASE FOLD-3 DOMAIN-CONTAINING PROTEIN"/>
    <property type="match status" value="1"/>
</dbReference>
<evidence type="ECO:0000313" key="2">
    <source>
        <dbReference type="EMBL" id="OPC83686.1"/>
    </source>
</evidence>
<dbReference type="SUPFAM" id="SSF53474">
    <property type="entry name" value="alpha/beta-Hydrolases"/>
    <property type="match status" value="1"/>
</dbReference>
<dbReference type="GO" id="GO:0004771">
    <property type="term" value="F:sterol ester esterase activity"/>
    <property type="evidence" value="ECO:0007669"/>
    <property type="project" value="TreeGrafter"/>
</dbReference>
<protein>
    <recommendedName>
        <fullName evidence="1">Alpha/beta hydrolase fold-3 domain-containing protein</fullName>
    </recommendedName>
</protein>
<dbReference type="GO" id="GO:0004806">
    <property type="term" value="F:triacylglycerol lipase activity"/>
    <property type="evidence" value="ECO:0007669"/>
    <property type="project" value="TreeGrafter"/>
</dbReference>
<dbReference type="Gene3D" id="3.40.50.1820">
    <property type="entry name" value="alpha/beta hydrolase"/>
    <property type="match status" value="1"/>
</dbReference>
<sequence length="324" mass="34553">MRRTFRTGRYGRRDGGGTMTIDPQLVELLGVLPDDLFVGDAATARATIDAGVALLPVLTELARVEDRTVPGAVDARPARVYRPSEEPGLPVTLFFHGGGFVIGGLDSHDALARRIARHANCVVVSLDYRLAPEFPFPAATEDAFAAYRWLLDHAGELGADPARIALAGDSAGATLSATVCLLAREHGLPQPALQMLWYPTTGVEGTASQVENADAPLLTAASIAWFLDHYFGGRGLDDLGPYARIGTIEDLSGLAPAHVVIAGHDPLRDEGADYAERLRAAGNTVECESFDDMVHGFMSFVDLVPRCEECATGSFAALHRALHP</sequence>
<dbReference type="GO" id="GO:0005829">
    <property type="term" value="C:cytosol"/>
    <property type="evidence" value="ECO:0007669"/>
    <property type="project" value="TreeGrafter"/>
</dbReference>
<dbReference type="AlphaFoldDB" id="A0A1T3P3M0"/>
<dbReference type="GO" id="GO:0019433">
    <property type="term" value="P:triglyceride catabolic process"/>
    <property type="evidence" value="ECO:0007669"/>
    <property type="project" value="TreeGrafter"/>
</dbReference>
<keyword evidence="3" id="KW-1185">Reference proteome</keyword>
<dbReference type="STRING" id="159449.B4N89_24555"/>
<dbReference type="PANTHER" id="PTHR23025">
    <property type="entry name" value="TRIACYLGLYCEROL LIPASE"/>
    <property type="match status" value="1"/>
</dbReference>
<comment type="caution">
    <text evidence="2">The sequence shown here is derived from an EMBL/GenBank/DDBJ whole genome shotgun (WGS) entry which is preliminary data.</text>
</comment>
<organism evidence="2 3">
    <name type="scientific">Embleya scabrispora</name>
    <dbReference type="NCBI Taxonomy" id="159449"/>
    <lineage>
        <taxon>Bacteria</taxon>
        <taxon>Bacillati</taxon>
        <taxon>Actinomycetota</taxon>
        <taxon>Actinomycetes</taxon>
        <taxon>Kitasatosporales</taxon>
        <taxon>Streptomycetaceae</taxon>
        <taxon>Embleya</taxon>
    </lineage>
</organism>
<dbReference type="Pfam" id="PF07859">
    <property type="entry name" value="Abhydrolase_3"/>
    <property type="match status" value="1"/>
</dbReference>
<dbReference type="InterPro" id="IPR013094">
    <property type="entry name" value="AB_hydrolase_3"/>
</dbReference>
<evidence type="ECO:0000313" key="3">
    <source>
        <dbReference type="Proteomes" id="UP000190037"/>
    </source>
</evidence>
<dbReference type="Proteomes" id="UP000190037">
    <property type="component" value="Unassembled WGS sequence"/>
</dbReference>
<reference evidence="2 3" key="1">
    <citation type="submission" date="2017-03" db="EMBL/GenBank/DDBJ databases">
        <title>Draft genome sequence of Streptomyces scabrisporus NF3, endophyte isolated from Amphipterygium adstringens.</title>
        <authorList>
            <person name="Vazquez M."/>
            <person name="Ceapa C.D."/>
            <person name="Rodriguez Luna D."/>
            <person name="Sanchez Esquivel S."/>
        </authorList>
    </citation>
    <scope>NUCLEOTIDE SEQUENCE [LARGE SCALE GENOMIC DNA]</scope>
    <source>
        <strain evidence="2 3">NF3</strain>
    </source>
</reference>
<dbReference type="EMBL" id="MWQN01000001">
    <property type="protein sequence ID" value="OPC83686.1"/>
    <property type="molecule type" value="Genomic_DNA"/>
</dbReference>
<proteinExistence type="predicted"/>
<gene>
    <name evidence="2" type="ORF">B4N89_24555</name>
</gene>
<evidence type="ECO:0000259" key="1">
    <source>
        <dbReference type="Pfam" id="PF07859"/>
    </source>
</evidence>